<evidence type="ECO:0000256" key="1">
    <source>
        <dbReference type="ARBA" id="ARBA00009923"/>
    </source>
</evidence>
<feature type="chain" id="PRO_5027992400" evidence="2">
    <location>
        <begin position="24"/>
        <end position="257"/>
    </location>
</feature>
<protein>
    <submittedName>
        <fullName evidence="5">Glioma pathogenesis-related protein 1b isoform X2</fullName>
    </submittedName>
</protein>
<dbReference type="PRINTS" id="PR00838">
    <property type="entry name" value="V5ALLERGEN"/>
</dbReference>
<dbReference type="PANTHER" id="PTHR10334">
    <property type="entry name" value="CYSTEINE-RICH SECRETORY PROTEIN-RELATED"/>
    <property type="match status" value="1"/>
</dbReference>
<dbReference type="InterPro" id="IPR001283">
    <property type="entry name" value="CRISP-related"/>
</dbReference>
<dbReference type="Proteomes" id="UP000515152">
    <property type="component" value="Chromosome 3"/>
</dbReference>
<dbReference type="InterPro" id="IPR002413">
    <property type="entry name" value="V5_allergen-like"/>
</dbReference>
<evidence type="ECO:0000259" key="3">
    <source>
        <dbReference type="SMART" id="SM00198"/>
    </source>
</evidence>
<feature type="domain" description="SCP" evidence="3">
    <location>
        <begin position="31"/>
        <end position="184"/>
    </location>
</feature>
<dbReference type="AlphaFoldDB" id="A0A6P8F3W6"/>
<comment type="similarity">
    <text evidence="1">Belongs to the CRISP family.</text>
</comment>
<accession>A0A6P8F3W6</accession>
<dbReference type="CTD" id="393547"/>
<dbReference type="PROSITE" id="PS01009">
    <property type="entry name" value="CRISP_1"/>
    <property type="match status" value="1"/>
</dbReference>
<reference evidence="5" key="1">
    <citation type="submission" date="2025-08" db="UniProtKB">
        <authorList>
            <consortium name="RefSeq"/>
        </authorList>
    </citation>
    <scope>IDENTIFICATION</scope>
</reference>
<dbReference type="RefSeq" id="XP_031418871.1">
    <property type="nucleotide sequence ID" value="XM_031563011.1"/>
</dbReference>
<dbReference type="InterPro" id="IPR014044">
    <property type="entry name" value="CAP_dom"/>
</dbReference>
<dbReference type="InterPro" id="IPR018244">
    <property type="entry name" value="Allrgn_V5/Tpx1_CS"/>
</dbReference>
<organism evidence="4 5">
    <name type="scientific">Clupea harengus</name>
    <name type="common">Atlantic herring</name>
    <dbReference type="NCBI Taxonomy" id="7950"/>
    <lineage>
        <taxon>Eukaryota</taxon>
        <taxon>Metazoa</taxon>
        <taxon>Chordata</taxon>
        <taxon>Craniata</taxon>
        <taxon>Vertebrata</taxon>
        <taxon>Euteleostomi</taxon>
        <taxon>Actinopterygii</taxon>
        <taxon>Neopterygii</taxon>
        <taxon>Teleostei</taxon>
        <taxon>Clupei</taxon>
        <taxon>Clupeiformes</taxon>
        <taxon>Clupeoidei</taxon>
        <taxon>Clupeidae</taxon>
        <taxon>Clupea</taxon>
    </lineage>
</organism>
<dbReference type="GO" id="GO:0005576">
    <property type="term" value="C:extracellular region"/>
    <property type="evidence" value="ECO:0007669"/>
    <property type="project" value="InterPro"/>
</dbReference>
<dbReference type="SMART" id="SM00198">
    <property type="entry name" value="SCP"/>
    <property type="match status" value="1"/>
</dbReference>
<name>A0A6P8F3W6_CLUHA</name>
<dbReference type="InterPro" id="IPR035940">
    <property type="entry name" value="CAP_sf"/>
</dbReference>
<gene>
    <name evidence="5" type="primary">glipr1b</name>
</gene>
<keyword evidence="2" id="KW-0732">Signal</keyword>
<proteinExistence type="inferred from homology"/>
<evidence type="ECO:0000256" key="2">
    <source>
        <dbReference type="SAM" id="SignalP"/>
    </source>
</evidence>
<dbReference type="Gene3D" id="3.40.33.10">
    <property type="entry name" value="CAP"/>
    <property type="match status" value="1"/>
</dbReference>
<evidence type="ECO:0000313" key="5">
    <source>
        <dbReference type="RefSeq" id="XP_031418871.1"/>
    </source>
</evidence>
<dbReference type="Pfam" id="PF00188">
    <property type="entry name" value="CAP"/>
    <property type="match status" value="1"/>
</dbReference>
<sequence>MAALCSAVLVCLSALLSVGSSGGLPDISDPQFIQSCVKLHNTHRSQAQPPARDMQYMTWDEALAKSAKSWAKKCQASHNPLLKQAGKLHPEFPRVGENIWVGLPVSSFSVENALRAWNDERQHYTLRTNTCNKTCGHYTQLLWAKSYKVGCAVLPCPRGITGFSDSPKAGIFVCNYGEGGNLAGAAPYTEGPSCAVCSKDHCESNLCRDPKRDAVKTHDWSLPVDSSSSALSIFQRTAATSQSQSLMVLFLVLVSVY</sequence>
<evidence type="ECO:0000313" key="4">
    <source>
        <dbReference type="Proteomes" id="UP000515152"/>
    </source>
</evidence>
<feature type="signal peptide" evidence="2">
    <location>
        <begin position="1"/>
        <end position="23"/>
    </location>
</feature>
<dbReference type="PRINTS" id="PR00837">
    <property type="entry name" value="V5TPXLIKE"/>
</dbReference>
<keyword evidence="4" id="KW-1185">Reference proteome</keyword>
<dbReference type="GeneID" id="116219562"/>
<dbReference type="SUPFAM" id="SSF55797">
    <property type="entry name" value="PR-1-like"/>
    <property type="match status" value="1"/>
</dbReference>